<dbReference type="EMBL" id="JBIBDZ010000010">
    <property type="protein sequence ID" value="MFF5922294.1"/>
    <property type="molecule type" value="Genomic_DNA"/>
</dbReference>
<dbReference type="Proteomes" id="UP001602370">
    <property type="component" value="Unassembled WGS sequence"/>
</dbReference>
<keyword evidence="4" id="KW-1185">Reference proteome</keyword>
<reference evidence="3 4" key="1">
    <citation type="submission" date="2024-10" db="EMBL/GenBank/DDBJ databases">
        <title>The Natural Products Discovery Center: Release of the First 8490 Sequenced Strains for Exploring Actinobacteria Biosynthetic Diversity.</title>
        <authorList>
            <person name="Kalkreuter E."/>
            <person name="Kautsar S.A."/>
            <person name="Yang D."/>
            <person name="Bader C.D."/>
            <person name="Teijaro C.N."/>
            <person name="Fluegel L."/>
            <person name="Davis C.M."/>
            <person name="Simpson J.R."/>
            <person name="Lauterbach L."/>
            <person name="Steele A.D."/>
            <person name="Gui C."/>
            <person name="Meng S."/>
            <person name="Li G."/>
            <person name="Viehrig K."/>
            <person name="Ye F."/>
            <person name="Su P."/>
            <person name="Kiefer A.F."/>
            <person name="Nichols A."/>
            <person name="Cepeda A.J."/>
            <person name="Yan W."/>
            <person name="Fan B."/>
            <person name="Jiang Y."/>
            <person name="Adhikari A."/>
            <person name="Zheng C.-J."/>
            <person name="Schuster L."/>
            <person name="Cowan T.M."/>
            <person name="Smanski M.J."/>
            <person name="Chevrette M.G."/>
            <person name="De Carvalho L.P.S."/>
            <person name="Shen B."/>
        </authorList>
    </citation>
    <scope>NUCLEOTIDE SEQUENCE [LARGE SCALE GENOMIC DNA]</scope>
    <source>
        <strain evidence="3 4">NPDC012605</strain>
    </source>
</reference>
<proteinExistence type="predicted"/>
<evidence type="ECO:0000256" key="1">
    <source>
        <dbReference type="SAM" id="MobiDB-lite"/>
    </source>
</evidence>
<evidence type="ECO:0000313" key="3">
    <source>
        <dbReference type="EMBL" id="MFF5922294.1"/>
    </source>
</evidence>
<keyword evidence="2" id="KW-0812">Transmembrane</keyword>
<feature type="region of interest" description="Disordered" evidence="1">
    <location>
        <begin position="34"/>
        <end position="54"/>
    </location>
</feature>
<feature type="transmembrane region" description="Helical" evidence="2">
    <location>
        <begin position="6"/>
        <end position="26"/>
    </location>
</feature>
<sequence>MSTGTILALVVPAAVLVVLIVSSFALDRRLRHRPREPFGPEKRHDSHETHPLPDHVRDRYVREWQGVQKQFVDRPEAAVHDADRLVTVLMRERGYPTEDFEHRGGDLSAEHGHALERYQEAHEIDLLAATHRATPEQLRGAMVHYRALFDALLSGGDQAGP</sequence>
<evidence type="ECO:0008006" key="5">
    <source>
        <dbReference type="Google" id="ProtNLM"/>
    </source>
</evidence>
<keyword evidence="2" id="KW-0472">Membrane</keyword>
<feature type="compositionally biased region" description="Basic and acidic residues" evidence="1">
    <location>
        <begin position="35"/>
        <end position="54"/>
    </location>
</feature>
<evidence type="ECO:0000256" key="2">
    <source>
        <dbReference type="SAM" id="Phobius"/>
    </source>
</evidence>
<comment type="caution">
    <text evidence="3">The sequence shown here is derived from an EMBL/GenBank/DDBJ whole genome shotgun (WGS) entry which is preliminary data.</text>
</comment>
<evidence type="ECO:0000313" key="4">
    <source>
        <dbReference type="Proteomes" id="UP001602370"/>
    </source>
</evidence>
<keyword evidence="2" id="KW-1133">Transmembrane helix</keyword>
<protein>
    <recommendedName>
        <fullName evidence="5">Secreted protein</fullName>
    </recommendedName>
</protein>
<accession>A0ABW6XY79</accession>
<dbReference type="RefSeq" id="WP_030325448.1">
    <property type="nucleotide sequence ID" value="NZ_JBIBDZ010000010.1"/>
</dbReference>
<name>A0ABW6XY79_9ACTN</name>
<gene>
    <name evidence="3" type="ORF">ACFY8C_28760</name>
</gene>
<organism evidence="3 4">
    <name type="scientific">Streptomyces flavochromogenes</name>
    <dbReference type="NCBI Taxonomy" id="68199"/>
    <lineage>
        <taxon>Bacteria</taxon>
        <taxon>Bacillati</taxon>
        <taxon>Actinomycetota</taxon>
        <taxon>Actinomycetes</taxon>
        <taxon>Kitasatosporales</taxon>
        <taxon>Streptomycetaceae</taxon>
        <taxon>Streptomyces</taxon>
    </lineage>
</organism>